<dbReference type="Gene3D" id="3.40.50.10490">
    <property type="entry name" value="Glucose-6-phosphate isomerase like protein, domain 1"/>
    <property type="match status" value="1"/>
</dbReference>
<comment type="function">
    <text evidence="3">Specifically catalyzes the cleavage of the D-lactyl ether substituent of MurNAc 6-phosphate, producing GlcNAc 6-phosphate and D-lactate.</text>
</comment>
<dbReference type="Proteomes" id="UP000602284">
    <property type="component" value="Unassembled WGS sequence"/>
</dbReference>
<dbReference type="PROSITE" id="PS51464">
    <property type="entry name" value="SIS"/>
    <property type="match status" value="1"/>
</dbReference>
<dbReference type="GO" id="GO:0016829">
    <property type="term" value="F:lyase activity"/>
    <property type="evidence" value="ECO:0007669"/>
    <property type="project" value="UniProtKB-KW"/>
</dbReference>
<comment type="pathway">
    <text evidence="3">Amino-sugar metabolism; N-acetylmuramate degradation.</text>
</comment>
<dbReference type="NCBIfam" id="TIGR00274">
    <property type="entry name" value="N-acetylmuramic acid 6-phosphate etherase"/>
    <property type="match status" value="1"/>
</dbReference>
<comment type="catalytic activity">
    <reaction evidence="3">
        <text>N-acetyl-D-muramate 6-phosphate + H2O = N-acetyl-D-glucosamine 6-phosphate + (R)-lactate</text>
        <dbReference type="Rhea" id="RHEA:26410"/>
        <dbReference type="ChEBI" id="CHEBI:15377"/>
        <dbReference type="ChEBI" id="CHEBI:16004"/>
        <dbReference type="ChEBI" id="CHEBI:57513"/>
        <dbReference type="ChEBI" id="CHEBI:58722"/>
        <dbReference type="EC" id="4.2.1.126"/>
    </reaction>
</comment>
<dbReference type="InterPro" id="IPR005486">
    <property type="entry name" value="Glucokinase_regulatory_CS"/>
</dbReference>
<dbReference type="PROSITE" id="PS50012">
    <property type="entry name" value="RCC1_3"/>
    <property type="match status" value="1"/>
</dbReference>
<feature type="domain" description="SIS" evidence="4">
    <location>
        <begin position="56"/>
        <end position="219"/>
    </location>
</feature>
<proteinExistence type="inferred from homology"/>
<comment type="miscellaneous">
    <text evidence="3">A lyase-type mechanism (elimination/hydration) is suggested for the cleavage of the lactyl ether bond of MurNAc 6-phosphate, with the formation of an alpha,beta-unsaturated aldehyde intermediate with (E)-stereochemistry, followed by the syn addition of water to give product.</text>
</comment>
<dbReference type="InterPro" id="IPR046348">
    <property type="entry name" value="SIS_dom_sf"/>
</dbReference>
<dbReference type="Gene3D" id="1.10.8.1080">
    <property type="match status" value="1"/>
</dbReference>
<dbReference type="EC" id="4.2.1.126" evidence="3"/>
<dbReference type="InterPro" id="IPR000408">
    <property type="entry name" value="Reg_chr_condens"/>
</dbReference>
<gene>
    <name evidence="3 5" type="primary">murQ</name>
    <name evidence="5" type="ORF">JJB07_18590</name>
</gene>
<dbReference type="CDD" id="cd05007">
    <property type="entry name" value="SIS_Etherase"/>
    <property type="match status" value="1"/>
</dbReference>
<dbReference type="InterPro" id="IPR005488">
    <property type="entry name" value="Etherase_MurQ"/>
</dbReference>
<keyword evidence="2 3" id="KW-0119">Carbohydrate metabolism</keyword>
<dbReference type="NCBIfam" id="NF009222">
    <property type="entry name" value="PRK12570.1"/>
    <property type="match status" value="1"/>
</dbReference>
<name>A0ABS1JEC1_9BACL</name>
<feature type="active site" evidence="3">
    <location>
        <position position="115"/>
    </location>
</feature>
<keyword evidence="1 3" id="KW-0456">Lyase</keyword>
<dbReference type="Pfam" id="PF22645">
    <property type="entry name" value="GKRP_SIS_N"/>
    <property type="match status" value="1"/>
</dbReference>
<evidence type="ECO:0000313" key="6">
    <source>
        <dbReference type="Proteomes" id="UP000602284"/>
    </source>
</evidence>
<reference evidence="5 6" key="1">
    <citation type="submission" date="2021-01" db="EMBL/GenBank/DDBJ databases">
        <title>Tumebacillus sp. strain ITR2 16S ribosomal RNA gene Genome sequencing and assembly.</title>
        <authorList>
            <person name="Kang M."/>
        </authorList>
    </citation>
    <scope>NUCLEOTIDE SEQUENCE [LARGE SCALE GENOMIC DNA]</scope>
    <source>
        <strain evidence="5 6">ITR2</strain>
    </source>
</reference>
<dbReference type="PANTHER" id="PTHR10088">
    <property type="entry name" value="GLUCOKINASE REGULATORY PROTEIN"/>
    <property type="match status" value="1"/>
</dbReference>
<dbReference type="EMBL" id="JAEQNB010000006">
    <property type="protein sequence ID" value="MBL0388617.1"/>
    <property type="molecule type" value="Genomic_DNA"/>
</dbReference>
<feature type="active site" description="Proton donor" evidence="3">
    <location>
        <position position="84"/>
    </location>
</feature>
<dbReference type="PROSITE" id="PS01272">
    <property type="entry name" value="GCKR"/>
    <property type="match status" value="1"/>
</dbReference>
<evidence type="ECO:0000256" key="3">
    <source>
        <dbReference type="HAMAP-Rule" id="MF_00068"/>
    </source>
</evidence>
<protein>
    <recommendedName>
        <fullName evidence="3">N-acetylmuramic acid 6-phosphate etherase</fullName>
        <shortName evidence="3">MurNAc-6-P etherase</shortName>
        <ecNumber evidence="3">4.2.1.126</ecNumber>
    </recommendedName>
    <alternativeName>
        <fullName evidence="3">N-acetylmuramic acid 6-phosphate hydrolase</fullName>
    </alternativeName>
    <alternativeName>
        <fullName evidence="3">N-acetylmuramic acid 6-phosphate lyase</fullName>
    </alternativeName>
</protein>
<dbReference type="InterPro" id="IPR001347">
    <property type="entry name" value="SIS_dom"/>
</dbReference>
<dbReference type="RefSeq" id="WP_201637574.1">
    <property type="nucleotide sequence ID" value="NZ_JAEQNB010000006.1"/>
</dbReference>
<comment type="subunit">
    <text evidence="3">Homodimer.</text>
</comment>
<comment type="similarity">
    <text evidence="3">Belongs to the GCKR-like family. MurNAc-6-P etherase subfamily.</text>
</comment>
<evidence type="ECO:0000256" key="2">
    <source>
        <dbReference type="ARBA" id="ARBA00023277"/>
    </source>
</evidence>
<evidence type="ECO:0000256" key="1">
    <source>
        <dbReference type="ARBA" id="ARBA00023239"/>
    </source>
</evidence>
<dbReference type="HAMAP" id="MF_00068">
    <property type="entry name" value="MurQ"/>
    <property type="match status" value="1"/>
</dbReference>
<dbReference type="NCBIfam" id="NF003915">
    <property type="entry name" value="PRK05441.1"/>
    <property type="match status" value="1"/>
</dbReference>
<dbReference type="SUPFAM" id="SSF53697">
    <property type="entry name" value="SIS domain"/>
    <property type="match status" value="1"/>
</dbReference>
<evidence type="ECO:0000313" key="5">
    <source>
        <dbReference type="EMBL" id="MBL0388617.1"/>
    </source>
</evidence>
<dbReference type="InterPro" id="IPR040190">
    <property type="entry name" value="MURQ/GCKR"/>
</dbReference>
<accession>A0ABS1JEC1</accession>
<comment type="caution">
    <text evidence="5">The sequence shown here is derived from an EMBL/GenBank/DDBJ whole genome shotgun (WGS) entry which is preliminary data.</text>
</comment>
<sequence>MESIAKLATEQTNAQSDTLDQMNALEIVMLMNREDRTVADSVSAALPRIAEAVDRIVERLRRGGRLLYIGAGTSGRLGVLDASECPPTFGIEADVVVGVVAGGLDALVEAQEGAEDDADAGAYDLRKHALGAHDIVVGLSASGRTPYVAGALNFAKSVGAGTVALSCNEGAEISGNADVAIEVATGPEVLMGSTRLKAGTAQKMVLNMISTAVMVRLGKAYGNMMIDVKPTNIKLVDRACRMLMNATGVDHATAETALTSAGRRAKVALVMLKTGCDVAEAERRLEVANGFARLAIEEGTHAE</sequence>
<organism evidence="5 6">
    <name type="scientific">Tumebacillus amylolyticus</name>
    <dbReference type="NCBI Taxonomy" id="2801339"/>
    <lineage>
        <taxon>Bacteria</taxon>
        <taxon>Bacillati</taxon>
        <taxon>Bacillota</taxon>
        <taxon>Bacilli</taxon>
        <taxon>Bacillales</taxon>
        <taxon>Alicyclobacillaceae</taxon>
        <taxon>Tumebacillus</taxon>
    </lineage>
</organism>
<dbReference type="PANTHER" id="PTHR10088:SF4">
    <property type="entry name" value="GLUCOKINASE REGULATORY PROTEIN"/>
    <property type="match status" value="1"/>
</dbReference>
<keyword evidence="6" id="KW-1185">Reference proteome</keyword>
<evidence type="ECO:0000259" key="4">
    <source>
        <dbReference type="PROSITE" id="PS51464"/>
    </source>
</evidence>